<accession>A0A3A3ZZC5</accession>
<comment type="caution">
    <text evidence="1">The sequence shown here is derived from an EMBL/GenBank/DDBJ whole genome shotgun (WGS) entry which is preliminary data.</text>
</comment>
<reference evidence="1 2" key="1">
    <citation type="submission" date="2018-09" db="EMBL/GenBank/DDBJ databases">
        <title>YIM 75507 draft genome.</title>
        <authorList>
            <person name="Tang S."/>
            <person name="Feng Y."/>
        </authorList>
    </citation>
    <scope>NUCLEOTIDE SEQUENCE [LARGE SCALE GENOMIC DNA]</scope>
    <source>
        <strain evidence="1 2">YIM 75507</strain>
    </source>
</reference>
<keyword evidence="2" id="KW-1185">Reference proteome</keyword>
<evidence type="ECO:0000313" key="2">
    <source>
        <dbReference type="Proteomes" id="UP000265768"/>
    </source>
</evidence>
<dbReference type="AlphaFoldDB" id="A0A3A3ZZC5"/>
<proteinExistence type="predicted"/>
<sequence length="137" mass="15330">MPLTVTPDPTLRGEALYRAALKHIARHPDAWDQYVYRVEKESGVAMCLAGWAATLAGGTWADLDFYGRVWLHAEPEDDPHDIAEAGDLRLVNVHERARRLLGLTATQAEQAFSGWNTWEDLAHLADAYYGPSRTARD</sequence>
<evidence type="ECO:0000313" key="1">
    <source>
        <dbReference type="EMBL" id="RJL21039.1"/>
    </source>
</evidence>
<name>A0A3A3ZZC5_9ACTN</name>
<dbReference type="EMBL" id="QZEY01000027">
    <property type="protein sequence ID" value="RJL21039.1"/>
    <property type="molecule type" value="Genomic_DNA"/>
</dbReference>
<protein>
    <submittedName>
        <fullName evidence="1">Uncharacterized protein</fullName>
    </submittedName>
</protein>
<organism evidence="1 2">
    <name type="scientific">Bailinhaonella thermotolerans</name>
    <dbReference type="NCBI Taxonomy" id="1070861"/>
    <lineage>
        <taxon>Bacteria</taxon>
        <taxon>Bacillati</taxon>
        <taxon>Actinomycetota</taxon>
        <taxon>Actinomycetes</taxon>
        <taxon>Streptosporangiales</taxon>
        <taxon>Streptosporangiaceae</taxon>
        <taxon>Bailinhaonella</taxon>
    </lineage>
</organism>
<dbReference type="RefSeq" id="WP_119931500.1">
    <property type="nucleotide sequence ID" value="NZ_QZEY01000027.1"/>
</dbReference>
<gene>
    <name evidence="1" type="ORF">D5H75_38140</name>
</gene>
<dbReference type="Proteomes" id="UP000265768">
    <property type="component" value="Unassembled WGS sequence"/>
</dbReference>
<dbReference type="OrthoDB" id="3536252at2"/>